<dbReference type="PANTHER" id="PTHR37563:SF2">
    <property type="entry name" value="PHYTANOYL-COA DIOXYGENASE FAMILY PROTEIN (AFU_ORTHOLOGUE AFUA_2G03330)"/>
    <property type="match status" value="1"/>
</dbReference>
<dbReference type="InParanoid" id="A0A1C4WK09"/>
<dbReference type="InterPro" id="IPR008775">
    <property type="entry name" value="Phytyl_CoA_dOase-like"/>
</dbReference>
<dbReference type="EMBL" id="LT607413">
    <property type="protein sequence ID" value="SCE96616.1"/>
    <property type="molecule type" value="Genomic_DNA"/>
</dbReference>
<dbReference type="PANTHER" id="PTHR37563">
    <property type="entry name" value="PHYTANOYL-COA DIOXYGENASE FAMILY PROTEIN (AFU_ORTHOLOGUE AFUA_2G03330)"/>
    <property type="match status" value="1"/>
</dbReference>
<dbReference type="SUPFAM" id="SSF51197">
    <property type="entry name" value="Clavaminate synthase-like"/>
    <property type="match status" value="1"/>
</dbReference>
<dbReference type="Gene3D" id="2.60.120.620">
    <property type="entry name" value="q2cbj1_9rhob like domain"/>
    <property type="match status" value="1"/>
</dbReference>
<evidence type="ECO:0000313" key="2">
    <source>
        <dbReference type="Proteomes" id="UP000198253"/>
    </source>
</evidence>
<dbReference type="AlphaFoldDB" id="A0A1C4WK09"/>
<dbReference type="Proteomes" id="UP000198253">
    <property type="component" value="Chromosome I"/>
</dbReference>
<dbReference type="InterPro" id="IPR051961">
    <property type="entry name" value="Fungal_Metabolite_Diox"/>
</dbReference>
<keyword evidence="1" id="KW-0560">Oxidoreductase</keyword>
<keyword evidence="1" id="KW-0223">Dioxygenase</keyword>
<sequence>MSSGHHSIFVEPHRSADGARRLTEDQLDHARNLLRVEGAVILPGIVPAELVARLRDTMLADLARREHPLPTNFVTGHIQQDPPPVPELLFPEVLLNESVYRVTTALLGPDAKNAVYSGNINLPGSLEQPVHLDEGHLWPGPTEHPPYALEVDIPLVDFTAHNGSTEYWLGTHQLNPEGWYDDSGRVETAALEQRRAVRPPQQFAIPAGSAVIRDARLWHRGTVNHSSSPRPMVAMTHYCDWFETPPIVLPSAVRPWIESSPYRTSATFTDEPIDHLTSEHAFAIQ</sequence>
<evidence type="ECO:0000313" key="1">
    <source>
        <dbReference type="EMBL" id="SCE96616.1"/>
    </source>
</evidence>
<gene>
    <name evidence="1" type="ORF">GA0070618_2272</name>
</gene>
<reference evidence="2" key="1">
    <citation type="submission" date="2016-06" db="EMBL/GenBank/DDBJ databases">
        <authorList>
            <person name="Varghese N."/>
            <person name="Submissions Spin"/>
        </authorList>
    </citation>
    <scope>NUCLEOTIDE SEQUENCE [LARGE SCALE GENOMIC DNA]</scope>
    <source>
        <strain evidence="2">DSM 43816</strain>
    </source>
</reference>
<organism evidence="1 2">
    <name type="scientific">Micromonospora echinospora</name>
    <name type="common">Micromonospora purpurea</name>
    <dbReference type="NCBI Taxonomy" id="1877"/>
    <lineage>
        <taxon>Bacteria</taxon>
        <taxon>Bacillati</taxon>
        <taxon>Actinomycetota</taxon>
        <taxon>Actinomycetes</taxon>
        <taxon>Micromonosporales</taxon>
        <taxon>Micromonosporaceae</taxon>
        <taxon>Micromonospora</taxon>
    </lineage>
</organism>
<protein>
    <submittedName>
        <fullName evidence="1">Phytanoyl-CoA dioxygenase (PhyH)</fullName>
    </submittedName>
</protein>
<name>A0A1C4WK09_MICEC</name>
<dbReference type="Pfam" id="PF05721">
    <property type="entry name" value="PhyH"/>
    <property type="match status" value="1"/>
</dbReference>
<proteinExistence type="predicted"/>
<dbReference type="FunCoup" id="A0A1C4WK09">
    <property type="interactions" value="40"/>
</dbReference>
<dbReference type="RefSeq" id="WP_157748939.1">
    <property type="nucleotide sequence ID" value="NZ_LT607413.1"/>
</dbReference>
<dbReference type="GO" id="GO:0016706">
    <property type="term" value="F:2-oxoglutarate-dependent dioxygenase activity"/>
    <property type="evidence" value="ECO:0007669"/>
    <property type="project" value="UniProtKB-ARBA"/>
</dbReference>
<keyword evidence="2" id="KW-1185">Reference proteome</keyword>
<accession>A0A1C4WK09</accession>